<dbReference type="AlphaFoldDB" id="A0A317U623"/>
<evidence type="ECO:0000313" key="2">
    <source>
        <dbReference type="Proteomes" id="UP000247152"/>
    </source>
</evidence>
<proteinExistence type="predicted"/>
<protein>
    <submittedName>
        <fullName evidence="1">Uncharacterized protein</fullName>
    </submittedName>
</protein>
<name>A0A317U623_9GAMM</name>
<comment type="caution">
    <text evidence="1">The sequence shown here is derived from an EMBL/GenBank/DDBJ whole genome shotgun (WGS) entry which is preliminary data.</text>
</comment>
<gene>
    <name evidence="1" type="ORF">DGG96_07320</name>
</gene>
<dbReference type="EMBL" id="QHJG01000009">
    <property type="protein sequence ID" value="PWY56296.1"/>
    <property type="molecule type" value="Genomic_DNA"/>
</dbReference>
<organism evidence="1 2">
    <name type="scientific">Legionella qingyii</name>
    <dbReference type="NCBI Taxonomy" id="2184757"/>
    <lineage>
        <taxon>Bacteria</taxon>
        <taxon>Pseudomonadati</taxon>
        <taxon>Pseudomonadota</taxon>
        <taxon>Gammaproteobacteria</taxon>
        <taxon>Legionellales</taxon>
        <taxon>Legionellaceae</taxon>
        <taxon>Legionella</taxon>
    </lineage>
</organism>
<evidence type="ECO:0000313" key="1">
    <source>
        <dbReference type="EMBL" id="PWY56296.1"/>
    </source>
</evidence>
<dbReference type="Proteomes" id="UP000247152">
    <property type="component" value="Unassembled WGS sequence"/>
</dbReference>
<accession>A0A317U623</accession>
<reference evidence="1 2" key="1">
    <citation type="submission" date="2018-05" db="EMBL/GenBank/DDBJ databases">
        <title>Legionella qingyii sp.nov., whole genome shotgun sequence.</title>
        <authorList>
            <person name="Wu H."/>
            <person name="Zhu Q."/>
            <person name="Hu C."/>
        </authorList>
    </citation>
    <scope>NUCLEOTIDE SEQUENCE [LARGE SCALE GENOMIC DNA]</scope>
    <source>
        <strain evidence="1 2">HEB18</strain>
    </source>
</reference>
<sequence length="83" mass="9604">MVVVLFFMEKVRDLGNFIVIVYDYPVDFMGVIRQARVGKMCYGIVVHIYLKRVNVKVDVFLNVAIHMDRAHALYLASVKRVTV</sequence>